<dbReference type="InterPro" id="IPR000873">
    <property type="entry name" value="AMP-dep_synth/lig_dom"/>
</dbReference>
<dbReference type="GO" id="GO:0016878">
    <property type="term" value="F:acid-thiol ligase activity"/>
    <property type="evidence" value="ECO:0007669"/>
    <property type="project" value="UniProtKB-ARBA"/>
</dbReference>
<dbReference type="PANTHER" id="PTHR43767">
    <property type="entry name" value="LONG-CHAIN-FATTY-ACID--COA LIGASE"/>
    <property type="match status" value="1"/>
</dbReference>
<sequence>MLEKLKAEFASYSDILAQWAKQQPDKIALRDEQSELSWAELHDKVERLAARLIETGLQQGQSVAILGTSCINYALVFLAAVRAGGVAAPLTTSASKDQLIGMARDSCAMHLFIDGVKSAELTEDFLSELDHIALEEIDNWMAPDGTRAPDVQPAPEAPFNIIYSSGTTGIPKGIVHSHLMRWRQFASTASSYLEAGIPVVSLASTPLYSNTTMVAFLPVLLAGGTVNVMGKFNTIGWLMTAQRFGVSITMLVPVQYQRLMAEPRFDEFDLSSLVLKYCTSAPFSAELKAEVLKRMPGGLIEIYSMTEGGVVCLLAAHEFPDKLHTVGRPAPGSELKVLDDDDKPVAPGTPGNLIGRSQTMMSGYKNQPGKTREGYWTDLETGEVWQRMGDIGRVDKDGFVELVGRAKDMIISGGFNIYPSDLEVELEKDPRVAEAAVIGVPSERWGETPYGFVRLMPGVAAQEVEDILGTVNARLGKTQRLSKLEAITEMPRSHIGKLLKTELRDRAAASGKTF</sequence>
<dbReference type="Pfam" id="PF13193">
    <property type="entry name" value="AMP-binding_C"/>
    <property type="match status" value="1"/>
</dbReference>
<dbReference type="KEGG" id="arue:QQX03_00800"/>
<feature type="domain" description="AMP-dependent synthetase/ligase" evidence="2">
    <location>
        <begin position="17"/>
        <end position="364"/>
    </location>
</feature>
<dbReference type="EMBL" id="CP127221">
    <property type="protein sequence ID" value="WIW95679.1"/>
    <property type="molecule type" value="Genomic_DNA"/>
</dbReference>
<keyword evidence="5" id="KW-1185">Reference proteome</keyword>
<dbReference type="RefSeq" id="WP_285975994.1">
    <property type="nucleotide sequence ID" value="NZ_CP127221.1"/>
</dbReference>
<proteinExistence type="predicted"/>
<evidence type="ECO:0000313" key="5">
    <source>
        <dbReference type="Proteomes" id="UP001231445"/>
    </source>
</evidence>
<reference evidence="4 5" key="1">
    <citation type="submission" date="2023-06" db="EMBL/GenBank/DDBJ databases">
        <title>Altererythrobacter rubellus NBRC 112769 genome.</title>
        <authorList>
            <person name="Zhang K."/>
        </authorList>
    </citation>
    <scope>NUCLEOTIDE SEQUENCE [LARGE SCALE GENOMIC DNA]</scope>
    <source>
        <strain evidence="4 5">NBRC 112769</strain>
    </source>
</reference>
<dbReference type="InterPro" id="IPR050237">
    <property type="entry name" value="ATP-dep_AMP-bd_enzyme"/>
</dbReference>
<dbReference type="InterPro" id="IPR025110">
    <property type="entry name" value="AMP-bd_C"/>
</dbReference>
<dbReference type="InterPro" id="IPR020845">
    <property type="entry name" value="AMP-binding_CS"/>
</dbReference>
<gene>
    <name evidence="4" type="ORF">QQX03_00800</name>
</gene>
<evidence type="ECO:0000256" key="1">
    <source>
        <dbReference type="SAM" id="MobiDB-lite"/>
    </source>
</evidence>
<dbReference type="Proteomes" id="UP001231445">
    <property type="component" value="Chromosome"/>
</dbReference>
<dbReference type="Gene3D" id="3.30.300.30">
    <property type="match status" value="1"/>
</dbReference>
<evidence type="ECO:0000259" key="2">
    <source>
        <dbReference type="Pfam" id="PF00501"/>
    </source>
</evidence>
<dbReference type="Gene3D" id="3.40.50.12780">
    <property type="entry name" value="N-terminal domain of ligase-like"/>
    <property type="match status" value="1"/>
</dbReference>
<feature type="domain" description="AMP-binding enzyme C-terminal" evidence="3">
    <location>
        <begin position="423"/>
        <end position="497"/>
    </location>
</feature>
<dbReference type="PROSITE" id="PS00455">
    <property type="entry name" value="AMP_BINDING"/>
    <property type="match status" value="1"/>
</dbReference>
<dbReference type="InterPro" id="IPR042099">
    <property type="entry name" value="ANL_N_sf"/>
</dbReference>
<dbReference type="InterPro" id="IPR045851">
    <property type="entry name" value="AMP-bd_C_sf"/>
</dbReference>
<evidence type="ECO:0000313" key="4">
    <source>
        <dbReference type="EMBL" id="WIW95679.1"/>
    </source>
</evidence>
<organism evidence="4 5">
    <name type="scientific">Altererythrobacter rubellus</name>
    <dbReference type="NCBI Taxonomy" id="2173831"/>
    <lineage>
        <taxon>Bacteria</taxon>
        <taxon>Pseudomonadati</taxon>
        <taxon>Pseudomonadota</taxon>
        <taxon>Alphaproteobacteria</taxon>
        <taxon>Sphingomonadales</taxon>
        <taxon>Erythrobacteraceae</taxon>
        <taxon>Altererythrobacter</taxon>
    </lineage>
</organism>
<evidence type="ECO:0000259" key="3">
    <source>
        <dbReference type="Pfam" id="PF13193"/>
    </source>
</evidence>
<dbReference type="PANTHER" id="PTHR43767:SF1">
    <property type="entry name" value="NONRIBOSOMAL PEPTIDE SYNTHASE PES1 (EUROFUNG)-RELATED"/>
    <property type="match status" value="1"/>
</dbReference>
<dbReference type="AlphaFoldDB" id="A0A9Y2F2C5"/>
<dbReference type="Pfam" id="PF00501">
    <property type="entry name" value="AMP-binding"/>
    <property type="match status" value="1"/>
</dbReference>
<feature type="region of interest" description="Disordered" evidence="1">
    <location>
        <begin position="340"/>
        <end position="361"/>
    </location>
</feature>
<name>A0A9Y2F2C5_9SPHN</name>
<accession>A0A9Y2F2C5</accession>
<dbReference type="SUPFAM" id="SSF56801">
    <property type="entry name" value="Acetyl-CoA synthetase-like"/>
    <property type="match status" value="1"/>
</dbReference>
<protein>
    <submittedName>
        <fullName evidence="4">Class I adenylate-forming enzyme family protein</fullName>
    </submittedName>
</protein>